<dbReference type="InterPro" id="IPR056253">
    <property type="entry name" value="At2g29880-like_C"/>
</dbReference>
<name>A0A6P3ZAE0_ZIZJJ</name>
<dbReference type="PANTHER" id="PTHR46929">
    <property type="entry name" value="EXPRESSED PROTEIN"/>
    <property type="match status" value="1"/>
</dbReference>
<feature type="compositionally biased region" description="Basic and acidic residues" evidence="1">
    <location>
        <begin position="1"/>
        <end position="12"/>
    </location>
</feature>
<feature type="domain" description="Myb/SANT-like" evidence="2">
    <location>
        <begin position="404"/>
        <end position="497"/>
    </location>
</feature>
<reference evidence="5" key="1">
    <citation type="submission" date="2025-08" db="UniProtKB">
        <authorList>
            <consortium name="RefSeq"/>
        </authorList>
    </citation>
    <scope>IDENTIFICATION</scope>
    <source>
        <tissue evidence="5">Seedling</tissue>
    </source>
</reference>
<evidence type="ECO:0000259" key="3">
    <source>
        <dbReference type="Pfam" id="PF24769"/>
    </source>
</evidence>
<dbReference type="KEGG" id="zju:107411969"/>
<protein>
    <submittedName>
        <fullName evidence="5">Uncharacterized protein LOC107411969 isoform X1</fullName>
    </submittedName>
</protein>
<feature type="region of interest" description="Disordered" evidence="1">
    <location>
        <begin position="1"/>
        <end position="47"/>
    </location>
</feature>
<proteinExistence type="predicted"/>
<feature type="compositionally biased region" description="Low complexity" evidence="1">
    <location>
        <begin position="13"/>
        <end position="24"/>
    </location>
</feature>
<dbReference type="Proteomes" id="UP001652623">
    <property type="component" value="Chromosome 10"/>
</dbReference>
<dbReference type="InterPro" id="IPR024752">
    <property type="entry name" value="Myb/SANT-like_dom"/>
</dbReference>
<gene>
    <name evidence="5" type="primary">LOC107411969</name>
</gene>
<evidence type="ECO:0000313" key="4">
    <source>
        <dbReference type="Proteomes" id="UP001652623"/>
    </source>
</evidence>
<dbReference type="Pfam" id="PF12776">
    <property type="entry name" value="Myb_DNA-bind_3"/>
    <property type="match status" value="4"/>
</dbReference>
<dbReference type="Pfam" id="PF24769">
    <property type="entry name" value="At2g29880_C"/>
    <property type="match status" value="1"/>
</dbReference>
<dbReference type="AlphaFoldDB" id="A0A6P3ZAE0"/>
<dbReference type="GeneID" id="107411969"/>
<feature type="domain" description="Myb/SANT-like" evidence="2">
    <location>
        <begin position="550"/>
        <end position="643"/>
    </location>
</feature>
<feature type="domain" description="Myb/SANT-like" evidence="2">
    <location>
        <begin position="49"/>
        <end position="143"/>
    </location>
</feature>
<dbReference type="InParanoid" id="A0A6P3ZAE0"/>
<sequence length="884" mass="103509">MVAAPKNRENQTRLRSFSSTSSLRPKTLTNPREDMGSQAPLNGDRSRTNWTPAMERYFIDLMLDQVHRGNRMGHTFNKQAWNDMLVMFNANFGSPYDVNALKSRYTNLWKQFNDIKNLLDQNGFSWDNNRQMLIAEKYVWDAYIKAHPDAQFYRNRALINFNDLCLIYAHTTADGRYSLSSHDIDFDDDIQAMNFAVGVNSLATASKEQPKTDWTPAMDRYFVKLMLDQLKKGNKINNAFKKQAWKDMLTMFNTKFGSQYGKNFLKQRYKKLLKYYTDVRDLLLEKGFSWDEKQQMITADSDVWDYYIKAHPDVRCYRKKPLLNYHDLSLIYGNAISNGNFQRGKNFEDDKLLYKNGEEREGHSTAGNGHLAHSEDPDSEGPDLMIEGEEIQSLVNGNCSRTDWTPSMDRYLIDLMLEQGHKMSNMDNTMDNQVWIDMVALFKERFGLQHDKDVLRSRCKGLEKQYVEMKDLLDRREFWWDETQQMVTAYDDVWDAYIEGHPDAEPYRTKSGPNYNDLCIIYGNSTAEGGSNPSGQGEKFSNSYHWRTDWTPSMDRCFIDLMLEQIRYGSMVNHKFSKLAWTDMVAKFRAQFGCQHDKDVLKSRFLNLRKRFNDMKTLLDHSGFAWDEMQQMVTADDDLWDAYIKEYPDARSYRNRTLPNFNDLFLIYGNSNSIKRDSYSSNSIEVEDDDVAVNIVVGEEYDQCADDIHPPREHLDVIACRDSFVDTYNDLYTIFSNRAPQERSSYLGVKMEMENNVLMPGMDDSFYDMQSPAREFEIYDQPKKRKSRTSKSACTRKVLRTLEEEMQETTHKKRGLADRRANEEEDEDYCSIEKVVAALETVPDMNDELFLEACQLLEDERKAKMFVAMDVTARKKWLLRKLCR</sequence>
<keyword evidence="4" id="KW-1185">Reference proteome</keyword>
<feature type="region of interest" description="Disordered" evidence="1">
    <location>
        <begin position="360"/>
        <end position="384"/>
    </location>
</feature>
<evidence type="ECO:0000313" key="5">
    <source>
        <dbReference type="RefSeq" id="XP_015875136.1"/>
    </source>
</evidence>
<feature type="domain" description="At2g29880-like C-terminal" evidence="3">
    <location>
        <begin position="837"/>
        <end position="880"/>
    </location>
</feature>
<evidence type="ECO:0000256" key="1">
    <source>
        <dbReference type="SAM" id="MobiDB-lite"/>
    </source>
</evidence>
<organism evidence="4 5">
    <name type="scientific">Ziziphus jujuba</name>
    <name type="common">Chinese jujube</name>
    <name type="synonym">Ziziphus sativa</name>
    <dbReference type="NCBI Taxonomy" id="326968"/>
    <lineage>
        <taxon>Eukaryota</taxon>
        <taxon>Viridiplantae</taxon>
        <taxon>Streptophyta</taxon>
        <taxon>Embryophyta</taxon>
        <taxon>Tracheophyta</taxon>
        <taxon>Spermatophyta</taxon>
        <taxon>Magnoliopsida</taxon>
        <taxon>eudicotyledons</taxon>
        <taxon>Gunneridae</taxon>
        <taxon>Pentapetalae</taxon>
        <taxon>rosids</taxon>
        <taxon>fabids</taxon>
        <taxon>Rosales</taxon>
        <taxon>Rhamnaceae</taxon>
        <taxon>Paliureae</taxon>
        <taxon>Ziziphus</taxon>
    </lineage>
</organism>
<dbReference type="PANTHER" id="PTHR46929:SF33">
    <property type="entry name" value="L10-INTERACTING MYB DOMAIN-CONTAINING PROTEIN-LIKE ISOFORM X1"/>
    <property type="match status" value="1"/>
</dbReference>
<accession>A0A6P3ZAE0</accession>
<dbReference type="RefSeq" id="XP_015875136.1">
    <property type="nucleotide sequence ID" value="XM_016019650.4"/>
</dbReference>
<evidence type="ECO:0000259" key="2">
    <source>
        <dbReference type="Pfam" id="PF12776"/>
    </source>
</evidence>
<feature type="domain" description="Myb/SANT-like" evidence="2">
    <location>
        <begin position="214"/>
        <end position="307"/>
    </location>
</feature>